<dbReference type="AlphaFoldDB" id="C8NA79"/>
<dbReference type="OrthoDB" id="7068876at2"/>
<dbReference type="Proteomes" id="UP000004870">
    <property type="component" value="Unassembled WGS sequence"/>
</dbReference>
<dbReference type="HOGENOM" id="CLU_2616313_0_0_6"/>
<gene>
    <name evidence="2" type="ORF">HMPREF0198_1407</name>
</gene>
<proteinExistence type="predicted"/>
<feature type="signal peptide" evidence="1">
    <location>
        <begin position="1"/>
        <end position="23"/>
    </location>
</feature>
<sequence>MTPMNKTLLILGLAAALTLTACARGDTTAAVGKHNLSKGTCTGIHADGREYKEEMTQSNCQMVGGKFTPRNRQKIIWF</sequence>
<dbReference type="PROSITE" id="PS51257">
    <property type="entry name" value="PROKAR_LIPOPROTEIN"/>
    <property type="match status" value="1"/>
</dbReference>
<protein>
    <recommendedName>
        <fullName evidence="4">Lipoprotein</fullName>
    </recommendedName>
</protein>
<feature type="chain" id="PRO_5002990147" description="Lipoprotein" evidence="1">
    <location>
        <begin position="24"/>
        <end position="78"/>
    </location>
</feature>
<evidence type="ECO:0000313" key="2">
    <source>
        <dbReference type="EMBL" id="EEV88468.1"/>
    </source>
</evidence>
<evidence type="ECO:0000256" key="1">
    <source>
        <dbReference type="SAM" id="SignalP"/>
    </source>
</evidence>
<dbReference type="RefSeq" id="WP_004142738.1">
    <property type="nucleotide sequence ID" value="NZ_GG694028.1"/>
</dbReference>
<evidence type="ECO:0000313" key="3">
    <source>
        <dbReference type="Proteomes" id="UP000004870"/>
    </source>
</evidence>
<comment type="caution">
    <text evidence="2">The sequence shown here is derived from an EMBL/GenBank/DDBJ whole genome shotgun (WGS) entry which is preliminary data.</text>
</comment>
<reference evidence="2 3" key="1">
    <citation type="submission" date="2009-08" db="EMBL/GenBank/DDBJ databases">
        <authorList>
            <person name="Qin X."/>
            <person name="Bachman B."/>
            <person name="Battles P."/>
            <person name="Bell A."/>
            <person name="Bess C."/>
            <person name="Bickham C."/>
            <person name="Chaboub L."/>
            <person name="Chen D."/>
            <person name="Coyle M."/>
            <person name="Deiros D.R."/>
            <person name="Dinh H."/>
            <person name="Forbes L."/>
            <person name="Fowler G."/>
            <person name="Francisco L."/>
            <person name="Fu Q."/>
            <person name="Gubbala S."/>
            <person name="Hale W."/>
            <person name="Han Y."/>
            <person name="Hemphill L."/>
            <person name="Highlander S.K."/>
            <person name="Hirani K."/>
            <person name="Hogues M."/>
            <person name="Jackson L."/>
            <person name="Jakkamsetti A."/>
            <person name="Javaid M."/>
            <person name="Jiang H."/>
            <person name="Korchina V."/>
            <person name="Kovar C."/>
            <person name="Lara F."/>
            <person name="Lee S."/>
            <person name="Mata R."/>
            <person name="Mathew T."/>
            <person name="Moen C."/>
            <person name="Morales K."/>
            <person name="Munidasa M."/>
            <person name="Nazareth L."/>
            <person name="Ngo R."/>
            <person name="Nguyen L."/>
            <person name="Okwuonu G."/>
            <person name="Ongeri F."/>
            <person name="Patil S."/>
            <person name="Petrosino J."/>
            <person name="Pham C."/>
            <person name="Pham P."/>
            <person name="Pu L.-L."/>
            <person name="Puazo M."/>
            <person name="Raj R."/>
            <person name="Reid J."/>
            <person name="Rouhana J."/>
            <person name="Saada N."/>
            <person name="Shang Y."/>
            <person name="Simmons D."/>
            <person name="Thornton R."/>
            <person name="Warren J."/>
            <person name="Weissenberger G."/>
            <person name="Zhang J."/>
            <person name="Zhang L."/>
            <person name="Zhou C."/>
            <person name="Zhu D."/>
            <person name="Muzny D."/>
            <person name="Worley K."/>
            <person name="Gibbs R."/>
        </authorList>
    </citation>
    <scope>NUCLEOTIDE SEQUENCE [LARGE SCALE GENOMIC DNA]</scope>
    <source>
        <strain evidence="3">ATCC 15826 / DSM 8339 / NCTC 10426 / 6573</strain>
    </source>
</reference>
<dbReference type="STRING" id="2718.CHUV0807_1891"/>
<organism evidence="2 3">
    <name type="scientific">Cardiobacterium hominis (strain ATCC 15826 / DSM 8339 / NCTC 10426 / 6573)</name>
    <dbReference type="NCBI Taxonomy" id="638300"/>
    <lineage>
        <taxon>Bacteria</taxon>
        <taxon>Pseudomonadati</taxon>
        <taxon>Pseudomonadota</taxon>
        <taxon>Gammaproteobacteria</taxon>
        <taxon>Cardiobacteriales</taxon>
        <taxon>Cardiobacteriaceae</taxon>
        <taxon>Cardiobacterium</taxon>
    </lineage>
</organism>
<accession>C8NA79</accession>
<keyword evidence="3" id="KW-1185">Reference proteome</keyword>
<dbReference type="GeneID" id="84788470"/>
<dbReference type="EMBL" id="ACKY01000070">
    <property type="protein sequence ID" value="EEV88468.1"/>
    <property type="molecule type" value="Genomic_DNA"/>
</dbReference>
<name>C8NA79_CARH6</name>
<evidence type="ECO:0008006" key="4">
    <source>
        <dbReference type="Google" id="ProtNLM"/>
    </source>
</evidence>
<keyword evidence="1" id="KW-0732">Signal</keyword>